<dbReference type="PANTHER" id="PTHR31672:SF13">
    <property type="entry name" value="F-BOX PROTEIN CPR30-LIKE"/>
    <property type="match status" value="1"/>
</dbReference>
<dbReference type="Proteomes" id="UP001157006">
    <property type="component" value="Chromosome 3"/>
</dbReference>
<keyword evidence="3" id="KW-1185">Reference proteome</keyword>
<dbReference type="PANTHER" id="PTHR31672">
    <property type="entry name" value="BNACNNG10540D PROTEIN"/>
    <property type="match status" value="1"/>
</dbReference>
<dbReference type="Gene3D" id="1.20.1280.50">
    <property type="match status" value="1"/>
</dbReference>
<evidence type="ECO:0000313" key="2">
    <source>
        <dbReference type="EMBL" id="CAI8605982.1"/>
    </source>
</evidence>
<dbReference type="CDD" id="cd22157">
    <property type="entry name" value="F-box_AtFBW1-like"/>
    <property type="match status" value="1"/>
</dbReference>
<accession>A0AAV1A9C7</accession>
<dbReference type="PROSITE" id="PS50181">
    <property type="entry name" value="FBOX"/>
    <property type="match status" value="1"/>
</dbReference>
<reference evidence="2 3" key="1">
    <citation type="submission" date="2023-01" db="EMBL/GenBank/DDBJ databases">
        <authorList>
            <person name="Kreplak J."/>
        </authorList>
    </citation>
    <scope>NUCLEOTIDE SEQUENCE [LARGE SCALE GENOMIC DNA]</scope>
</reference>
<dbReference type="InterPro" id="IPR050796">
    <property type="entry name" value="SCF_F-box_component"/>
</dbReference>
<dbReference type="EMBL" id="OX451738">
    <property type="protein sequence ID" value="CAI8605982.1"/>
    <property type="molecule type" value="Genomic_DNA"/>
</dbReference>
<sequence>MAILLEKRVHLPHELIIEILLRLPVKTLLRCKCVCKTWLSLISNPDFATRHFQLAASPTDRLVVITHNYPCKFLSIDFDAPLNHPSAYASLNFDFLTRGCAEIGGSCRGFLFLHISTDFYIWNPSTGFHKQIPASPITIHGSSMSMWDFSMFMYGFGYDSLRDDYLVVFGYYLHSDSSSIDFEIFSLRDNKWKLIPGDSLLPYASSGLCFEVGLFLNGALYWHVVNHEISKDVIIAFDLEEMVITEIRLPDEFCHPIDHNLMVFGGLIGVWFREMDTFSLWVMQDNEGHSSWTKTLVFDILPALWFCPVCLTNCGDIVGTNNSDRLVKINNKGQLLEEHRSDHICYSYRSQMVVYTESLFSLPGDTEQA</sequence>
<organism evidence="2 3">
    <name type="scientific">Vicia faba</name>
    <name type="common">Broad bean</name>
    <name type="synonym">Faba vulgaris</name>
    <dbReference type="NCBI Taxonomy" id="3906"/>
    <lineage>
        <taxon>Eukaryota</taxon>
        <taxon>Viridiplantae</taxon>
        <taxon>Streptophyta</taxon>
        <taxon>Embryophyta</taxon>
        <taxon>Tracheophyta</taxon>
        <taxon>Spermatophyta</taxon>
        <taxon>Magnoliopsida</taxon>
        <taxon>eudicotyledons</taxon>
        <taxon>Gunneridae</taxon>
        <taxon>Pentapetalae</taxon>
        <taxon>rosids</taxon>
        <taxon>fabids</taxon>
        <taxon>Fabales</taxon>
        <taxon>Fabaceae</taxon>
        <taxon>Papilionoideae</taxon>
        <taxon>50 kb inversion clade</taxon>
        <taxon>NPAAA clade</taxon>
        <taxon>Hologalegina</taxon>
        <taxon>IRL clade</taxon>
        <taxon>Fabeae</taxon>
        <taxon>Vicia</taxon>
    </lineage>
</organism>
<dbReference type="InterPro" id="IPR013187">
    <property type="entry name" value="F-box-assoc_dom_typ3"/>
</dbReference>
<dbReference type="InterPro" id="IPR036047">
    <property type="entry name" value="F-box-like_dom_sf"/>
</dbReference>
<dbReference type="InterPro" id="IPR001810">
    <property type="entry name" value="F-box_dom"/>
</dbReference>
<feature type="domain" description="F-box" evidence="1">
    <location>
        <begin position="5"/>
        <end position="52"/>
    </location>
</feature>
<dbReference type="Pfam" id="PF08268">
    <property type="entry name" value="FBA_3"/>
    <property type="match status" value="1"/>
</dbReference>
<name>A0AAV1A9C7_VICFA</name>
<proteinExistence type="predicted"/>
<dbReference type="InterPro" id="IPR015915">
    <property type="entry name" value="Kelch-typ_b-propeller"/>
</dbReference>
<dbReference type="SUPFAM" id="SSF117281">
    <property type="entry name" value="Kelch motif"/>
    <property type="match status" value="1"/>
</dbReference>
<evidence type="ECO:0000259" key="1">
    <source>
        <dbReference type="PROSITE" id="PS50181"/>
    </source>
</evidence>
<dbReference type="Pfam" id="PF00646">
    <property type="entry name" value="F-box"/>
    <property type="match status" value="1"/>
</dbReference>
<gene>
    <name evidence="2" type="ORF">VFH_III207920</name>
</gene>
<evidence type="ECO:0000313" key="3">
    <source>
        <dbReference type="Proteomes" id="UP001157006"/>
    </source>
</evidence>
<dbReference type="InterPro" id="IPR017451">
    <property type="entry name" value="F-box-assoc_interact_dom"/>
</dbReference>
<dbReference type="SMART" id="SM00256">
    <property type="entry name" value="FBOX"/>
    <property type="match status" value="1"/>
</dbReference>
<dbReference type="NCBIfam" id="TIGR01640">
    <property type="entry name" value="F_box_assoc_1"/>
    <property type="match status" value="1"/>
</dbReference>
<dbReference type="AlphaFoldDB" id="A0AAV1A9C7"/>
<protein>
    <recommendedName>
        <fullName evidence="1">F-box domain-containing protein</fullName>
    </recommendedName>
</protein>
<dbReference type="SUPFAM" id="SSF81383">
    <property type="entry name" value="F-box domain"/>
    <property type="match status" value="1"/>
</dbReference>